<evidence type="ECO:0000313" key="2">
    <source>
        <dbReference type="Proteomes" id="UP000054771"/>
    </source>
</evidence>
<dbReference type="OrthoDB" id="341259at2759"/>
<dbReference type="AlphaFoldDB" id="A0A0U5FZB9"/>
<reference evidence="2" key="1">
    <citation type="journal article" date="2016" name="Genome Announc.">
        <title>Draft genome sequences of fungus Aspergillus calidoustus.</title>
        <authorList>
            <person name="Horn F."/>
            <person name="Linde J."/>
            <person name="Mattern D.J."/>
            <person name="Walther G."/>
            <person name="Guthke R."/>
            <person name="Scherlach K."/>
            <person name="Martin K."/>
            <person name="Brakhage A.A."/>
            <person name="Petzke L."/>
            <person name="Valiante V."/>
        </authorList>
    </citation>
    <scope>NUCLEOTIDE SEQUENCE [LARGE SCALE GENOMIC DNA]</scope>
    <source>
        <strain evidence="2">SF006504</strain>
    </source>
</reference>
<keyword evidence="2" id="KW-1185">Reference proteome</keyword>
<evidence type="ECO:0000313" key="1">
    <source>
        <dbReference type="EMBL" id="CEL04961.1"/>
    </source>
</evidence>
<dbReference type="Proteomes" id="UP000054771">
    <property type="component" value="Unassembled WGS sequence"/>
</dbReference>
<accession>A0A0U5FZB9</accession>
<sequence>MPHFTRNLIEAACDNKQCGHDIMRLFIRLDLLQVRRLTSDDALFAAATCGQDKILDIFSKDLGFDIGDNLYALAKMYNAALQGDAKLVQGLIIDGVYPDTPNRRNVTPCGWRL</sequence>
<organism evidence="1 2">
    <name type="scientific">Aspergillus calidoustus</name>
    <dbReference type="NCBI Taxonomy" id="454130"/>
    <lineage>
        <taxon>Eukaryota</taxon>
        <taxon>Fungi</taxon>
        <taxon>Dikarya</taxon>
        <taxon>Ascomycota</taxon>
        <taxon>Pezizomycotina</taxon>
        <taxon>Eurotiomycetes</taxon>
        <taxon>Eurotiomycetidae</taxon>
        <taxon>Eurotiales</taxon>
        <taxon>Aspergillaceae</taxon>
        <taxon>Aspergillus</taxon>
        <taxon>Aspergillus subgen. Nidulantes</taxon>
    </lineage>
</organism>
<dbReference type="EMBL" id="CDMC01000004">
    <property type="protein sequence ID" value="CEL04961.1"/>
    <property type="molecule type" value="Genomic_DNA"/>
</dbReference>
<proteinExistence type="predicted"/>
<name>A0A0U5FZB9_ASPCI</name>
<protein>
    <submittedName>
        <fullName evidence="1">Uncharacterized protein</fullName>
    </submittedName>
</protein>
<dbReference type="STRING" id="454130.A0A0U5FZB9"/>
<gene>
    <name evidence="1" type="ORF">ASPCAL06084</name>
</gene>